<protein>
    <submittedName>
        <fullName evidence="2">Uncharacterized protein</fullName>
    </submittedName>
</protein>
<comment type="caution">
    <text evidence="2">The sequence shown here is derived from an EMBL/GenBank/DDBJ whole genome shotgun (WGS) entry which is preliminary data.</text>
</comment>
<evidence type="ECO:0000313" key="2">
    <source>
        <dbReference type="EMBL" id="KAL0128453.1"/>
    </source>
</evidence>
<feature type="compositionally biased region" description="Basic and acidic residues" evidence="1">
    <location>
        <begin position="124"/>
        <end position="135"/>
    </location>
</feature>
<proteinExistence type="predicted"/>
<dbReference type="Proteomes" id="UP001430953">
    <property type="component" value="Unassembled WGS sequence"/>
</dbReference>
<evidence type="ECO:0000313" key="3">
    <source>
        <dbReference type="Proteomes" id="UP001430953"/>
    </source>
</evidence>
<feature type="compositionally biased region" description="Polar residues" evidence="1">
    <location>
        <begin position="166"/>
        <end position="182"/>
    </location>
</feature>
<feature type="compositionally biased region" description="Polar residues" evidence="1">
    <location>
        <begin position="104"/>
        <end position="122"/>
    </location>
</feature>
<name>A0AAW2GLK3_9HYME</name>
<keyword evidence="3" id="KW-1185">Reference proteome</keyword>
<dbReference type="AlphaFoldDB" id="A0AAW2GLK3"/>
<gene>
    <name evidence="2" type="ORF">PUN28_003622</name>
</gene>
<feature type="compositionally biased region" description="Basic and acidic residues" evidence="1">
    <location>
        <begin position="144"/>
        <end position="159"/>
    </location>
</feature>
<evidence type="ECO:0000256" key="1">
    <source>
        <dbReference type="SAM" id="MobiDB-lite"/>
    </source>
</evidence>
<feature type="region of interest" description="Disordered" evidence="1">
    <location>
        <begin position="104"/>
        <end position="190"/>
    </location>
</feature>
<organism evidence="2 3">
    <name type="scientific">Cardiocondyla obscurior</name>
    <dbReference type="NCBI Taxonomy" id="286306"/>
    <lineage>
        <taxon>Eukaryota</taxon>
        <taxon>Metazoa</taxon>
        <taxon>Ecdysozoa</taxon>
        <taxon>Arthropoda</taxon>
        <taxon>Hexapoda</taxon>
        <taxon>Insecta</taxon>
        <taxon>Pterygota</taxon>
        <taxon>Neoptera</taxon>
        <taxon>Endopterygota</taxon>
        <taxon>Hymenoptera</taxon>
        <taxon>Apocrita</taxon>
        <taxon>Aculeata</taxon>
        <taxon>Formicoidea</taxon>
        <taxon>Formicidae</taxon>
        <taxon>Myrmicinae</taxon>
        <taxon>Cardiocondyla</taxon>
    </lineage>
</organism>
<sequence>MRCGVHPDIISLLIQMESGMPGFWQRLECVVLSHRRGQPLYMGPVLTQVLGGCQEAEAQTAWEGVSVGTQTPDDWPKENFPPLRCVRDPSVMRDKAVQTTYLEVQREQLSAPTATPEVTTSEKPLPKPEETDRSRPPVRNPPKPVERAKSAPGTDRERCWNCGRGNISSTIARNHDAVTSATDVDAPGPQ</sequence>
<dbReference type="EMBL" id="JADYXP020000003">
    <property type="protein sequence ID" value="KAL0128453.1"/>
    <property type="molecule type" value="Genomic_DNA"/>
</dbReference>
<reference evidence="2 3" key="1">
    <citation type="submission" date="2023-03" db="EMBL/GenBank/DDBJ databases">
        <title>High recombination rates correlate with genetic variation in Cardiocondyla obscurior ants.</title>
        <authorList>
            <person name="Errbii M."/>
        </authorList>
    </citation>
    <scope>NUCLEOTIDE SEQUENCE [LARGE SCALE GENOMIC DNA]</scope>
    <source>
        <strain evidence="2">Alpha-2009</strain>
        <tissue evidence="2">Whole body</tissue>
    </source>
</reference>
<accession>A0AAW2GLK3</accession>